<keyword evidence="1" id="KW-1133">Transmembrane helix</keyword>
<comment type="caution">
    <text evidence="2">The sequence shown here is derived from an EMBL/GenBank/DDBJ whole genome shotgun (WGS) entry which is preliminary data.</text>
</comment>
<organism evidence="2 3">
    <name type="scientific">Ceratitis capitata</name>
    <name type="common">Mediterranean fruit fly</name>
    <name type="synonym">Tephritis capitata</name>
    <dbReference type="NCBI Taxonomy" id="7213"/>
    <lineage>
        <taxon>Eukaryota</taxon>
        <taxon>Metazoa</taxon>
        <taxon>Ecdysozoa</taxon>
        <taxon>Arthropoda</taxon>
        <taxon>Hexapoda</taxon>
        <taxon>Insecta</taxon>
        <taxon>Pterygota</taxon>
        <taxon>Neoptera</taxon>
        <taxon>Endopterygota</taxon>
        <taxon>Diptera</taxon>
        <taxon>Brachycera</taxon>
        <taxon>Muscomorpha</taxon>
        <taxon>Tephritoidea</taxon>
        <taxon>Tephritidae</taxon>
        <taxon>Ceratitis</taxon>
        <taxon>Ceratitis</taxon>
    </lineage>
</organism>
<reference evidence="2" key="1">
    <citation type="submission" date="2020-11" db="EMBL/GenBank/DDBJ databases">
        <authorList>
            <person name="Whitehead M."/>
        </authorList>
    </citation>
    <scope>NUCLEOTIDE SEQUENCE</scope>
    <source>
        <strain evidence="2">EGII</strain>
    </source>
</reference>
<keyword evidence="3" id="KW-1185">Reference proteome</keyword>
<dbReference type="AlphaFoldDB" id="A0A811U217"/>
<dbReference type="Proteomes" id="UP000606786">
    <property type="component" value="Unassembled WGS sequence"/>
</dbReference>
<evidence type="ECO:0000313" key="2">
    <source>
        <dbReference type="EMBL" id="CAD6993142.1"/>
    </source>
</evidence>
<keyword evidence="1" id="KW-0472">Membrane</keyword>
<feature type="transmembrane region" description="Helical" evidence="1">
    <location>
        <begin position="31"/>
        <end position="49"/>
    </location>
</feature>
<dbReference type="EMBL" id="CAJHJT010000001">
    <property type="protein sequence ID" value="CAD6993142.1"/>
    <property type="molecule type" value="Genomic_DNA"/>
</dbReference>
<evidence type="ECO:0000313" key="3">
    <source>
        <dbReference type="Proteomes" id="UP000606786"/>
    </source>
</evidence>
<proteinExistence type="predicted"/>
<sequence length="86" mass="9380">MEPVSFSMITAHIILINTIHKYVFEASMLSGFLVAFFVSISLIANHMAINATCLRENPITTPAKATLSNDCNADKIYNTKDSGNVS</sequence>
<name>A0A811U217_CERCA</name>
<protein>
    <submittedName>
        <fullName evidence="2">(Mediterranean fruit fly) hypothetical protein</fullName>
    </submittedName>
</protein>
<keyword evidence="1" id="KW-0812">Transmembrane</keyword>
<accession>A0A811U217</accession>
<evidence type="ECO:0000256" key="1">
    <source>
        <dbReference type="SAM" id="Phobius"/>
    </source>
</evidence>
<gene>
    <name evidence="2" type="ORF">CCAP1982_LOCUS1968</name>
</gene>